<gene>
    <name evidence="1" type="ORF">SACU0126_LOCUS30181</name>
</gene>
<sequence length="106" mass="11400">MNHSYVGACLNVTMQQGMYLGTNEAVGALVAVWRPSRGVGNGGVLLMLPSSYGLAEPWQIPPRPQLGWRVASSNDCWCCGLRDATSDSISPFLECLGFKLRGPRTG</sequence>
<name>A0A7S3X5K3_9SPIT</name>
<reference evidence="1" key="1">
    <citation type="submission" date="2021-01" db="EMBL/GenBank/DDBJ databases">
        <authorList>
            <person name="Corre E."/>
            <person name="Pelletier E."/>
            <person name="Niang G."/>
            <person name="Scheremetjew M."/>
            <person name="Finn R."/>
            <person name="Kale V."/>
            <person name="Holt S."/>
            <person name="Cochrane G."/>
            <person name="Meng A."/>
            <person name="Brown T."/>
            <person name="Cohen L."/>
        </authorList>
    </citation>
    <scope>NUCLEOTIDE SEQUENCE</scope>
    <source>
        <strain evidence="1">SPMC142</strain>
    </source>
</reference>
<organism evidence="1">
    <name type="scientific">Strombidinopsis acuminata</name>
    <dbReference type="NCBI Taxonomy" id="141414"/>
    <lineage>
        <taxon>Eukaryota</taxon>
        <taxon>Sar</taxon>
        <taxon>Alveolata</taxon>
        <taxon>Ciliophora</taxon>
        <taxon>Intramacronucleata</taxon>
        <taxon>Spirotrichea</taxon>
        <taxon>Choreotrichia</taxon>
        <taxon>Choreotrichida</taxon>
        <taxon>Strombidinopsidae</taxon>
        <taxon>Strombidinopsis</taxon>
    </lineage>
</organism>
<dbReference type="AlphaFoldDB" id="A0A7S3X5K3"/>
<proteinExistence type="predicted"/>
<accession>A0A7S3X5K3</accession>
<protein>
    <submittedName>
        <fullName evidence="1">Uncharacterized protein</fullName>
    </submittedName>
</protein>
<dbReference type="EMBL" id="HBIQ01094842">
    <property type="protein sequence ID" value="CAE0593759.1"/>
    <property type="molecule type" value="Transcribed_RNA"/>
</dbReference>
<evidence type="ECO:0000313" key="1">
    <source>
        <dbReference type="EMBL" id="CAE0593759.1"/>
    </source>
</evidence>